<proteinExistence type="predicted"/>
<sequence>MWTGCLIADFAQRLVFFRQKFRCCICSPWLILLAHDIGKKSGKENIAWIELAGTPLAEARTHRVLGPAAPLRRAAGFIISVAGVWWEGVVVCGVSS</sequence>
<evidence type="ECO:0000313" key="2">
    <source>
        <dbReference type="Proteomes" id="UP001292094"/>
    </source>
</evidence>
<reference evidence="1" key="1">
    <citation type="submission" date="2023-11" db="EMBL/GenBank/DDBJ databases">
        <title>Genome assemblies of two species of porcelain crab, Petrolisthes cinctipes and Petrolisthes manimaculis (Anomura: Porcellanidae).</title>
        <authorList>
            <person name="Angst P."/>
        </authorList>
    </citation>
    <scope>NUCLEOTIDE SEQUENCE</scope>
    <source>
        <strain evidence="1">PB745_02</strain>
        <tissue evidence="1">Gill</tissue>
    </source>
</reference>
<comment type="caution">
    <text evidence="1">The sequence shown here is derived from an EMBL/GenBank/DDBJ whole genome shotgun (WGS) entry which is preliminary data.</text>
</comment>
<name>A0AAE1PJC7_9EUCA</name>
<gene>
    <name evidence="1" type="ORF">Pmani_019202</name>
</gene>
<keyword evidence="2" id="KW-1185">Reference proteome</keyword>
<dbReference type="EMBL" id="JAWZYT010001794">
    <property type="protein sequence ID" value="KAK4309143.1"/>
    <property type="molecule type" value="Genomic_DNA"/>
</dbReference>
<protein>
    <submittedName>
        <fullName evidence="1">Uncharacterized protein</fullName>
    </submittedName>
</protein>
<organism evidence="1 2">
    <name type="scientific">Petrolisthes manimaculis</name>
    <dbReference type="NCBI Taxonomy" id="1843537"/>
    <lineage>
        <taxon>Eukaryota</taxon>
        <taxon>Metazoa</taxon>
        <taxon>Ecdysozoa</taxon>
        <taxon>Arthropoda</taxon>
        <taxon>Crustacea</taxon>
        <taxon>Multicrustacea</taxon>
        <taxon>Malacostraca</taxon>
        <taxon>Eumalacostraca</taxon>
        <taxon>Eucarida</taxon>
        <taxon>Decapoda</taxon>
        <taxon>Pleocyemata</taxon>
        <taxon>Anomura</taxon>
        <taxon>Galatheoidea</taxon>
        <taxon>Porcellanidae</taxon>
        <taxon>Petrolisthes</taxon>
    </lineage>
</organism>
<dbReference type="AlphaFoldDB" id="A0AAE1PJC7"/>
<dbReference type="Proteomes" id="UP001292094">
    <property type="component" value="Unassembled WGS sequence"/>
</dbReference>
<accession>A0AAE1PJC7</accession>
<evidence type="ECO:0000313" key="1">
    <source>
        <dbReference type="EMBL" id="KAK4309143.1"/>
    </source>
</evidence>